<sequence>MIASRTPIIRAALRPAAAAQQLPRAGRTFATTQHRSDNTQPKGSGPVGESKGTSGQFNKDGTNPNKQLIWMGLGALGIGALYMQFMARPDAVAATAKQADPEGVARRHQPNTPGQAR</sequence>
<name>A0AAE0TVH6_9PEZI</name>
<evidence type="ECO:0000313" key="3">
    <source>
        <dbReference type="EMBL" id="KAK3381052.1"/>
    </source>
</evidence>
<reference evidence="3" key="2">
    <citation type="submission" date="2023-06" db="EMBL/GenBank/DDBJ databases">
        <authorList>
            <consortium name="Lawrence Berkeley National Laboratory"/>
            <person name="Haridas S."/>
            <person name="Hensen N."/>
            <person name="Bonometti L."/>
            <person name="Westerberg I."/>
            <person name="Brannstrom I.O."/>
            <person name="Guillou S."/>
            <person name="Cros-Aarteil S."/>
            <person name="Calhoun S."/>
            <person name="Kuo A."/>
            <person name="Mondo S."/>
            <person name="Pangilinan J."/>
            <person name="Riley R."/>
            <person name="LaButti K."/>
            <person name="Andreopoulos B."/>
            <person name="Lipzen A."/>
            <person name="Chen C."/>
            <person name="Yanf M."/>
            <person name="Daum C."/>
            <person name="Ng V."/>
            <person name="Clum A."/>
            <person name="Steindorff A."/>
            <person name="Ohm R."/>
            <person name="Martin F."/>
            <person name="Silar P."/>
            <person name="Natvig D."/>
            <person name="Lalanne C."/>
            <person name="Gautier V."/>
            <person name="Ament-velasquez S.L."/>
            <person name="Kruys A."/>
            <person name="Hutchinson M.I."/>
            <person name="Powell A.J."/>
            <person name="Barry K."/>
            <person name="Miller A.N."/>
            <person name="Grigoriev I.V."/>
            <person name="Debuchy R."/>
            <person name="Gladieux P."/>
            <person name="Thoren M.H."/>
            <person name="Johannesson H."/>
        </authorList>
    </citation>
    <scope>NUCLEOTIDE SEQUENCE</scope>
    <source>
        <strain evidence="3">CBS 232.78</strain>
    </source>
</reference>
<protein>
    <submittedName>
        <fullName evidence="3">Uncharacterized protein</fullName>
    </submittedName>
</protein>
<keyword evidence="4" id="KW-1185">Reference proteome</keyword>
<keyword evidence="2" id="KW-1133">Transmembrane helix</keyword>
<feature type="compositionally biased region" description="Polar residues" evidence="1">
    <location>
        <begin position="51"/>
        <end position="66"/>
    </location>
</feature>
<feature type="region of interest" description="Disordered" evidence="1">
    <location>
        <begin position="91"/>
        <end position="117"/>
    </location>
</feature>
<keyword evidence="2" id="KW-0812">Transmembrane</keyword>
<dbReference type="Proteomes" id="UP001285441">
    <property type="component" value="Unassembled WGS sequence"/>
</dbReference>
<evidence type="ECO:0000256" key="2">
    <source>
        <dbReference type="SAM" id="Phobius"/>
    </source>
</evidence>
<evidence type="ECO:0000313" key="4">
    <source>
        <dbReference type="Proteomes" id="UP001285441"/>
    </source>
</evidence>
<feature type="region of interest" description="Disordered" evidence="1">
    <location>
        <begin position="14"/>
        <end position="66"/>
    </location>
</feature>
<feature type="transmembrane region" description="Helical" evidence="2">
    <location>
        <begin position="68"/>
        <end position="87"/>
    </location>
</feature>
<dbReference type="EMBL" id="JAULSW010000005">
    <property type="protein sequence ID" value="KAK3381052.1"/>
    <property type="molecule type" value="Genomic_DNA"/>
</dbReference>
<gene>
    <name evidence="3" type="ORF">B0H63DRAFT_474813</name>
</gene>
<keyword evidence="2" id="KW-0472">Membrane</keyword>
<reference evidence="3" key="1">
    <citation type="journal article" date="2023" name="Mol. Phylogenet. Evol.">
        <title>Genome-scale phylogeny and comparative genomics of the fungal order Sordariales.</title>
        <authorList>
            <person name="Hensen N."/>
            <person name="Bonometti L."/>
            <person name="Westerberg I."/>
            <person name="Brannstrom I.O."/>
            <person name="Guillou S."/>
            <person name="Cros-Aarteil S."/>
            <person name="Calhoun S."/>
            <person name="Haridas S."/>
            <person name="Kuo A."/>
            <person name="Mondo S."/>
            <person name="Pangilinan J."/>
            <person name="Riley R."/>
            <person name="LaButti K."/>
            <person name="Andreopoulos B."/>
            <person name="Lipzen A."/>
            <person name="Chen C."/>
            <person name="Yan M."/>
            <person name="Daum C."/>
            <person name="Ng V."/>
            <person name="Clum A."/>
            <person name="Steindorff A."/>
            <person name="Ohm R.A."/>
            <person name="Martin F."/>
            <person name="Silar P."/>
            <person name="Natvig D.O."/>
            <person name="Lalanne C."/>
            <person name="Gautier V."/>
            <person name="Ament-Velasquez S.L."/>
            <person name="Kruys A."/>
            <person name="Hutchinson M.I."/>
            <person name="Powell A.J."/>
            <person name="Barry K."/>
            <person name="Miller A.N."/>
            <person name="Grigoriev I.V."/>
            <person name="Debuchy R."/>
            <person name="Gladieux P."/>
            <person name="Hiltunen Thoren M."/>
            <person name="Johannesson H."/>
        </authorList>
    </citation>
    <scope>NUCLEOTIDE SEQUENCE</scope>
    <source>
        <strain evidence="3">CBS 232.78</strain>
    </source>
</reference>
<dbReference type="AlphaFoldDB" id="A0AAE0TVH6"/>
<feature type="compositionally biased region" description="Polar residues" evidence="1">
    <location>
        <begin position="29"/>
        <end position="42"/>
    </location>
</feature>
<evidence type="ECO:0000256" key="1">
    <source>
        <dbReference type="SAM" id="MobiDB-lite"/>
    </source>
</evidence>
<organism evidence="3 4">
    <name type="scientific">Podospora didyma</name>
    <dbReference type="NCBI Taxonomy" id="330526"/>
    <lineage>
        <taxon>Eukaryota</taxon>
        <taxon>Fungi</taxon>
        <taxon>Dikarya</taxon>
        <taxon>Ascomycota</taxon>
        <taxon>Pezizomycotina</taxon>
        <taxon>Sordariomycetes</taxon>
        <taxon>Sordariomycetidae</taxon>
        <taxon>Sordariales</taxon>
        <taxon>Podosporaceae</taxon>
        <taxon>Podospora</taxon>
    </lineage>
</organism>
<comment type="caution">
    <text evidence="3">The sequence shown here is derived from an EMBL/GenBank/DDBJ whole genome shotgun (WGS) entry which is preliminary data.</text>
</comment>
<proteinExistence type="predicted"/>
<feature type="compositionally biased region" description="Low complexity" evidence="1">
    <location>
        <begin position="14"/>
        <end position="25"/>
    </location>
</feature>
<accession>A0AAE0TVH6</accession>